<evidence type="ECO:0000313" key="1">
    <source>
        <dbReference type="EMBL" id="SMO63797.1"/>
    </source>
</evidence>
<dbReference type="RefSeq" id="WP_142454192.1">
    <property type="nucleotide sequence ID" value="NZ_FXTP01000006.1"/>
</dbReference>
<proteinExistence type="predicted"/>
<protein>
    <submittedName>
        <fullName evidence="1">Uncharacterized protein</fullName>
    </submittedName>
</protein>
<keyword evidence="2" id="KW-1185">Reference proteome</keyword>
<dbReference type="Proteomes" id="UP000317557">
    <property type="component" value="Unassembled WGS sequence"/>
</dbReference>
<sequence length="111" mass="12576">MRTFILLLLFMVMISCDDGTDGTVTANVHPPEITLHNETNKPVHYFLIETGTSHLIDLADPCYNFRPNLPANSELTLPYDEIYGFNEEARSAWFSWTDCQGNSGSETIELF</sequence>
<reference evidence="1 2" key="1">
    <citation type="submission" date="2017-05" db="EMBL/GenBank/DDBJ databases">
        <authorList>
            <person name="Varghese N."/>
            <person name="Submissions S."/>
        </authorList>
    </citation>
    <scope>NUCLEOTIDE SEQUENCE [LARGE SCALE GENOMIC DNA]</scope>
    <source>
        <strain evidence="1 2">DSM 21985</strain>
    </source>
</reference>
<organism evidence="1 2">
    <name type="scientific">Gracilimonas mengyeensis</name>
    <dbReference type="NCBI Taxonomy" id="1302730"/>
    <lineage>
        <taxon>Bacteria</taxon>
        <taxon>Pseudomonadati</taxon>
        <taxon>Balneolota</taxon>
        <taxon>Balneolia</taxon>
        <taxon>Balneolales</taxon>
        <taxon>Balneolaceae</taxon>
        <taxon>Gracilimonas</taxon>
    </lineage>
</organism>
<dbReference type="AlphaFoldDB" id="A0A521CWI0"/>
<accession>A0A521CWI0</accession>
<dbReference type="EMBL" id="FXTP01000006">
    <property type="protein sequence ID" value="SMO63797.1"/>
    <property type="molecule type" value="Genomic_DNA"/>
</dbReference>
<evidence type="ECO:0000313" key="2">
    <source>
        <dbReference type="Proteomes" id="UP000317557"/>
    </source>
</evidence>
<dbReference type="OrthoDB" id="607469at2"/>
<gene>
    <name evidence="1" type="ORF">SAMN06265219_106169</name>
</gene>
<dbReference type="PROSITE" id="PS51257">
    <property type="entry name" value="PROKAR_LIPOPROTEIN"/>
    <property type="match status" value="1"/>
</dbReference>
<name>A0A521CWI0_9BACT</name>